<keyword evidence="3" id="KW-0804">Transcription</keyword>
<evidence type="ECO:0000256" key="3">
    <source>
        <dbReference type="ARBA" id="ARBA00023163"/>
    </source>
</evidence>
<dbReference type="Gene3D" id="1.10.10.60">
    <property type="entry name" value="Homeodomain-like"/>
    <property type="match status" value="2"/>
</dbReference>
<dbReference type="PRINTS" id="PR00032">
    <property type="entry name" value="HTHARAC"/>
</dbReference>
<dbReference type="SMART" id="SM00871">
    <property type="entry name" value="AraC_E_bind"/>
    <property type="match status" value="1"/>
</dbReference>
<dbReference type="Proteomes" id="UP001059950">
    <property type="component" value="Chromosome"/>
</dbReference>
<organism evidence="5 6">
    <name type="scientific">Amphritea atlantica</name>
    <dbReference type="NCBI Taxonomy" id="355243"/>
    <lineage>
        <taxon>Bacteria</taxon>
        <taxon>Pseudomonadati</taxon>
        <taxon>Pseudomonadota</taxon>
        <taxon>Gammaproteobacteria</taxon>
        <taxon>Oceanospirillales</taxon>
        <taxon>Oceanospirillaceae</taxon>
        <taxon>Amphritea</taxon>
    </lineage>
</organism>
<gene>
    <name evidence="5" type="ORF">KDX31_01445</name>
</gene>
<dbReference type="Gene3D" id="3.20.80.10">
    <property type="entry name" value="Regulatory factor, effector binding domain"/>
    <property type="match status" value="1"/>
</dbReference>
<dbReference type="InterPro" id="IPR009057">
    <property type="entry name" value="Homeodomain-like_sf"/>
</dbReference>
<evidence type="ECO:0000259" key="4">
    <source>
        <dbReference type="PROSITE" id="PS01124"/>
    </source>
</evidence>
<keyword evidence="6" id="KW-1185">Reference proteome</keyword>
<proteinExistence type="predicted"/>
<dbReference type="PROSITE" id="PS01124">
    <property type="entry name" value="HTH_ARAC_FAMILY_2"/>
    <property type="match status" value="1"/>
</dbReference>
<reference evidence="5" key="1">
    <citation type="submission" date="2021-04" db="EMBL/GenBank/DDBJ databases">
        <title>Oceanospirillales bacteria with DddD are important DMSP degraders in coastal seawater.</title>
        <authorList>
            <person name="Liu J."/>
        </authorList>
    </citation>
    <scope>NUCLEOTIDE SEQUENCE</scope>
    <source>
        <strain evidence="5">GY6</strain>
    </source>
</reference>
<dbReference type="InterPro" id="IPR018062">
    <property type="entry name" value="HTH_AraC-typ_CS"/>
</dbReference>
<name>A0ABY5GUR7_9GAMM</name>
<dbReference type="InterPro" id="IPR011256">
    <property type="entry name" value="Reg_factor_effector_dom_sf"/>
</dbReference>
<accession>A0ABY5GUR7</accession>
<dbReference type="PANTHER" id="PTHR40055:SF1">
    <property type="entry name" value="TRANSCRIPTIONAL REGULATOR YGIV-RELATED"/>
    <property type="match status" value="1"/>
</dbReference>
<dbReference type="Pfam" id="PF12833">
    <property type="entry name" value="HTH_18"/>
    <property type="match status" value="1"/>
</dbReference>
<dbReference type="InterPro" id="IPR018060">
    <property type="entry name" value="HTH_AraC"/>
</dbReference>
<sequence length="289" mass="32974">MNAQSAVKQYPRMTLVCDYINQNLDAELSIEQLSGVAALSKYHFHRLFSAFTGVSVVRFIQLMRLKRASFRLVFEQELRIIDIAYEAGFDSPEAFSRAFKRTFGQSPRSFRASPEWPEWHSKFQFDMPAGGVLKMNVEIVNFVETPVARVEHKGPREQVLETVGRFVAWRKATGLSPVNTSKTFGVPYNDPNTCVPEAFRFDVCGSFDGEVPANAYGVKSGVIPGGRCAVIHHRGSHDKIDECIYYLYRNWLPGSGEELRDYPCFFQYLNFIHEVDECDLLTDIYLPLK</sequence>
<dbReference type="PROSITE" id="PS00041">
    <property type="entry name" value="HTH_ARAC_FAMILY_1"/>
    <property type="match status" value="1"/>
</dbReference>
<evidence type="ECO:0000313" key="6">
    <source>
        <dbReference type="Proteomes" id="UP001059950"/>
    </source>
</evidence>
<keyword evidence="1" id="KW-0805">Transcription regulation</keyword>
<dbReference type="Pfam" id="PF06445">
    <property type="entry name" value="GyrI-like"/>
    <property type="match status" value="1"/>
</dbReference>
<evidence type="ECO:0000256" key="2">
    <source>
        <dbReference type="ARBA" id="ARBA00023125"/>
    </source>
</evidence>
<protein>
    <submittedName>
        <fullName evidence="5">AraC family transcriptional regulator</fullName>
    </submittedName>
</protein>
<dbReference type="SMART" id="SM00342">
    <property type="entry name" value="HTH_ARAC"/>
    <property type="match status" value="1"/>
</dbReference>
<evidence type="ECO:0000256" key="1">
    <source>
        <dbReference type="ARBA" id="ARBA00023015"/>
    </source>
</evidence>
<dbReference type="PANTHER" id="PTHR40055">
    <property type="entry name" value="TRANSCRIPTIONAL REGULATOR YGIV-RELATED"/>
    <property type="match status" value="1"/>
</dbReference>
<dbReference type="InterPro" id="IPR029442">
    <property type="entry name" value="GyrI-like"/>
</dbReference>
<dbReference type="SUPFAM" id="SSF55136">
    <property type="entry name" value="Probable bacterial effector-binding domain"/>
    <property type="match status" value="1"/>
</dbReference>
<feature type="domain" description="HTH araC/xylS-type" evidence="4">
    <location>
        <begin position="14"/>
        <end position="113"/>
    </location>
</feature>
<dbReference type="InterPro" id="IPR050908">
    <property type="entry name" value="SmbC-like"/>
</dbReference>
<keyword evidence="2" id="KW-0238">DNA-binding</keyword>
<evidence type="ECO:0000313" key="5">
    <source>
        <dbReference type="EMBL" id="UTW03732.1"/>
    </source>
</evidence>
<dbReference type="InterPro" id="IPR020449">
    <property type="entry name" value="Tscrpt_reg_AraC-type_HTH"/>
</dbReference>
<dbReference type="InterPro" id="IPR010499">
    <property type="entry name" value="AraC_E-bd"/>
</dbReference>
<dbReference type="SUPFAM" id="SSF46689">
    <property type="entry name" value="Homeodomain-like"/>
    <property type="match status" value="2"/>
</dbReference>
<dbReference type="EMBL" id="CP073344">
    <property type="protein sequence ID" value="UTW03732.1"/>
    <property type="molecule type" value="Genomic_DNA"/>
</dbReference>